<organism evidence="9">
    <name type="scientific">Absidia glauca</name>
    <name type="common">Pin mould</name>
    <dbReference type="NCBI Taxonomy" id="4829"/>
    <lineage>
        <taxon>Eukaryota</taxon>
        <taxon>Fungi</taxon>
        <taxon>Fungi incertae sedis</taxon>
        <taxon>Mucoromycota</taxon>
        <taxon>Mucoromycotina</taxon>
        <taxon>Mucoromycetes</taxon>
        <taxon>Mucorales</taxon>
        <taxon>Cunninghamellaceae</taxon>
        <taxon>Absidia</taxon>
    </lineage>
</organism>
<feature type="domain" description="PUA" evidence="8">
    <location>
        <begin position="95"/>
        <end position="170"/>
    </location>
</feature>
<dbReference type="Pfam" id="PF17833">
    <property type="entry name" value="pre-PUA_NIP7"/>
    <property type="match status" value="1"/>
</dbReference>
<gene>
    <name evidence="9" type="primary">ABSGL_11277.1 scaffold 12295</name>
</gene>
<reference evidence="9" key="1">
    <citation type="submission" date="2016-04" db="EMBL/GenBank/DDBJ databases">
        <authorList>
            <person name="Evans L.H."/>
            <person name="Alamgir A."/>
            <person name="Owens N."/>
            <person name="Weber N.D."/>
            <person name="Virtaneva K."/>
            <person name="Barbian K."/>
            <person name="Babar A."/>
            <person name="Rosenke K."/>
        </authorList>
    </citation>
    <scope>NUCLEOTIDE SEQUENCE [LARGE SCALE GENOMIC DNA]</scope>
    <source>
        <strain evidence="9">CBS 101.48</strain>
    </source>
</reference>
<dbReference type="InterPro" id="IPR002478">
    <property type="entry name" value="PUA"/>
</dbReference>
<evidence type="ECO:0000256" key="7">
    <source>
        <dbReference type="PIRNR" id="PIRNR017190"/>
    </source>
</evidence>
<dbReference type="AlphaFoldDB" id="A0A163TJH3"/>
<evidence type="ECO:0000256" key="6">
    <source>
        <dbReference type="ARBA" id="ARBA00054591"/>
    </source>
</evidence>
<dbReference type="OrthoDB" id="27490at2759"/>
<dbReference type="Pfam" id="PF03657">
    <property type="entry name" value="UPF0113"/>
    <property type="match status" value="1"/>
</dbReference>
<dbReference type="CDD" id="cd21146">
    <property type="entry name" value="Nip7_N_euk"/>
    <property type="match status" value="1"/>
</dbReference>
<dbReference type="GO" id="GO:0005730">
    <property type="term" value="C:nucleolus"/>
    <property type="evidence" value="ECO:0007669"/>
    <property type="project" value="UniProtKB-SubCell"/>
</dbReference>
<dbReference type="EMBL" id="LT554468">
    <property type="protein sequence ID" value="SAM05402.1"/>
    <property type="molecule type" value="Genomic_DNA"/>
</dbReference>
<dbReference type="STRING" id="4829.A0A163TJH3"/>
<dbReference type="InParanoid" id="A0A163TJH3"/>
<comment type="similarity">
    <text evidence="2 7">Belongs to the NIP7 family.</text>
</comment>
<accession>A0A163TJH3</accession>
<dbReference type="SMART" id="SM00359">
    <property type="entry name" value="PUA"/>
    <property type="match status" value="1"/>
</dbReference>
<evidence type="ECO:0000313" key="10">
    <source>
        <dbReference type="Proteomes" id="UP000078561"/>
    </source>
</evidence>
<dbReference type="InterPro" id="IPR055359">
    <property type="entry name" value="Nip7_N_euk"/>
</dbReference>
<dbReference type="InterPro" id="IPR036974">
    <property type="entry name" value="PUA_sf"/>
</dbReference>
<dbReference type="PANTHER" id="PTHR23415">
    <property type="entry name" value="CYCLIN-DEPENDENT KINASES REGULATORY SUBUNIT/60S RIBOSOME SUBUNIT BIOGENESIS PROTEIN NIP7"/>
    <property type="match status" value="1"/>
</dbReference>
<sequence length="180" mass="20383">MRPLTGEETTTLFQKLAKYIGANIKHLIDRPDETYCFRLHKNKVYYLSESMMRVAVSIGREQLGSLGVCFGKFTKTGKFTLHITALDYLAQYAKHKIWIKPNGEMPFLYGNNVVKAHLGRITDDTPEHTGVVVFSMTDSPLGFGVTARSTVDMKKLQPTDIITFHQADVGEYLRSEDTLF</sequence>
<dbReference type="InterPro" id="IPR015947">
    <property type="entry name" value="PUA-like_sf"/>
</dbReference>
<dbReference type="CDD" id="cd21151">
    <property type="entry name" value="PUA_Nip7-like"/>
    <property type="match status" value="1"/>
</dbReference>
<evidence type="ECO:0000256" key="4">
    <source>
        <dbReference type="ARBA" id="ARBA00022884"/>
    </source>
</evidence>
<proteinExistence type="inferred from homology"/>
<evidence type="ECO:0000256" key="3">
    <source>
        <dbReference type="ARBA" id="ARBA00022517"/>
    </source>
</evidence>
<dbReference type="FunFam" id="2.30.130.10:FF:000002">
    <property type="entry name" value="60S ribosome subunit biogenesis protein NIP7 homolog"/>
    <property type="match status" value="1"/>
</dbReference>
<keyword evidence="5 7" id="KW-0539">Nucleus</keyword>
<name>A0A163TJH3_ABSGL</name>
<dbReference type="InterPro" id="IPR005155">
    <property type="entry name" value="UPF0113_PUA"/>
</dbReference>
<dbReference type="Proteomes" id="UP000078561">
    <property type="component" value="Unassembled WGS sequence"/>
</dbReference>
<dbReference type="GO" id="GO:0003723">
    <property type="term" value="F:RNA binding"/>
    <property type="evidence" value="ECO:0007669"/>
    <property type="project" value="UniProtKB-KW"/>
</dbReference>
<comment type="function">
    <text evidence="6 7">Required for proper 27S pre-rRNA processing and 60S ribosome subunit assembly.</text>
</comment>
<evidence type="ECO:0000256" key="5">
    <source>
        <dbReference type="ARBA" id="ARBA00023242"/>
    </source>
</evidence>
<evidence type="ECO:0000313" key="9">
    <source>
        <dbReference type="EMBL" id="SAM05402.1"/>
    </source>
</evidence>
<evidence type="ECO:0000256" key="2">
    <source>
        <dbReference type="ARBA" id="ARBA00009895"/>
    </source>
</evidence>
<evidence type="ECO:0000256" key="1">
    <source>
        <dbReference type="ARBA" id="ARBA00004604"/>
    </source>
</evidence>
<dbReference type="FunFam" id="3.10.450.220:FF:000001">
    <property type="entry name" value="60S ribosome subunit biogenesis protein NIP7 homolog"/>
    <property type="match status" value="1"/>
</dbReference>
<dbReference type="SUPFAM" id="SSF88697">
    <property type="entry name" value="PUA domain-like"/>
    <property type="match status" value="1"/>
</dbReference>
<dbReference type="OMA" id="MITRRCW"/>
<evidence type="ECO:0000259" key="8">
    <source>
        <dbReference type="SMART" id="SM00359"/>
    </source>
</evidence>
<dbReference type="GO" id="GO:0042255">
    <property type="term" value="P:ribosome assembly"/>
    <property type="evidence" value="ECO:0007669"/>
    <property type="project" value="InterPro"/>
</dbReference>
<dbReference type="InterPro" id="IPR040598">
    <property type="entry name" value="NIP7_N"/>
</dbReference>
<comment type="subunit">
    <text evidence="7">Interacts with pre-ribosome complex.</text>
</comment>
<dbReference type="Gene3D" id="3.10.450.220">
    <property type="match status" value="1"/>
</dbReference>
<dbReference type="PROSITE" id="PS50890">
    <property type="entry name" value="PUA"/>
    <property type="match status" value="1"/>
</dbReference>
<dbReference type="PIRSF" id="PIRSF017190">
    <property type="entry name" value="Rbsml_synth_fac_NIP7"/>
    <property type="match status" value="1"/>
</dbReference>
<dbReference type="SUPFAM" id="SSF88802">
    <property type="entry name" value="Pre-PUA domain"/>
    <property type="match status" value="1"/>
</dbReference>
<protein>
    <recommendedName>
        <fullName evidence="7">60S ribosome subunit biogenesis protein NIP7</fullName>
    </recommendedName>
</protein>
<dbReference type="InterPro" id="IPR016686">
    <property type="entry name" value="Ribosomal_synth_fac_NIP7"/>
</dbReference>
<dbReference type="Gene3D" id="2.30.130.10">
    <property type="entry name" value="PUA domain"/>
    <property type="match status" value="1"/>
</dbReference>
<keyword evidence="4 7" id="KW-0694">RNA-binding</keyword>
<dbReference type="FunCoup" id="A0A163TJH3">
    <property type="interactions" value="491"/>
</dbReference>
<keyword evidence="10" id="KW-1185">Reference proteome</keyword>
<comment type="subcellular location">
    <subcellularLocation>
        <location evidence="1">Nucleus</location>
        <location evidence="1">Nucleolus</location>
    </subcellularLocation>
</comment>
<keyword evidence="3 7" id="KW-0690">Ribosome biogenesis</keyword>